<evidence type="ECO:0000256" key="3">
    <source>
        <dbReference type="PROSITE-ProRule" id="PRU00192"/>
    </source>
</evidence>
<evidence type="ECO:0000256" key="2">
    <source>
        <dbReference type="ARBA" id="ARBA00022443"/>
    </source>
</evidence>
<dbReference type="InterPro" id="IPR051567">
    <property type="entry name" value="Unconventional_Myosin_ATPase"/>
</dbReference>
<dbReference type="Pfam" id="PF00784">
    <property type="entry name" value="MyTH4"/>
    <property type="match status" value="1"/>
</dbReference>
<dbReference type="PROSITE" id="PS50002">
    <property type="entry name" value="SH3"/>
    <property type="match status" value="1"/>
</dbReference>
<name>A0ABM1ETI3_PRICU</name>
<dbReference type="Gene3D" id="1.25.40.530">
    <property type="entry name" value="MyTH4 domain"/>
    <property type="match status" value="1"/>
</dbReference>
<dbReference type="PANTHER" id="PTHR22692">
    <property type="entry name" value="MYOSIN VII, XV"/>
    <property type="match status" value="1"/>
</dbReference>
<reference evidence="9" key="1">
    <citation type="submission" date="2025-08" db="UniProtKB">
        <authorList>
            <consortium name="RefSeq"/>
        </authorList>
    </citation>
    <scope>IDENTIFICATION</scope>
</reference>
<dbReference type="GeneID" id="106815550"/>
<dbReference type="InterPro" id="IPR036028">
    <property type="entry name" value="SH3-like_dom_sf"/>
</dbReference>
<keyword evidence="2 3" id="KW-0728">SH3 domain</keyword>
<keyword evidence="8" id="KW-1185">Reference proteome</keyword>
<dbReference type="Gene3D" id="2.30.30.40">
    <property type="entry name" value="SH3 Domains"/>
    <property type="match status" value="1"/>
</dbReference>
<proteinExistence type="inferred from homology"/>
<dbReference type="RefSeq" id="XP_014675504.1">
    <property type="nucleotide sequence ID" value="XM_014820018.1"/>
</dbReference>
<dbReference type="Proteomes" id="UP000695022">
    <property type="component" value="Unplaced"/>
</dbReference>
<dbReference type="CDD" id="cd01765">
    <property type="entry name" value="FERM_F0_F1"/>
    <property type="match status" value="1"/>
</dbReference>
<gene>
    <name evidence="9" type="primary">LOC106815550</name>
</gene>
<dbReference type="InterPro" id="IPR001452">
    <property type="entry name" value="SH3_domain"/>
</dbReference>
<dbReference type="Pfam" id="PF07653">
    <property type="entry name" value="SH3_2"/>
    <property type="match status" value="1"/>
</dbReference>
<dbReference type="InterPro" id="IPR038185">
    <property type="entry name" value="MyTH4_dom_sf"/>
</dbReference>
<feature type="domain" description="SH3" evidence="5">
    <location>
        <begin position="67"/>
        <end position="130"/>
    </location>
</feature>
<feature type="domain" description="MyTH4" evidence="7">
    <location>
        <begin position="306"/>
        <end position="472"/>
    </location>
</feature>
<evidence type="ECO:0000256" key="4">
    <source>
        <dbReference type="SAM" id="MobiDB-lite"/>
    </source>
</evidence>
<dbReference type="PROSITE" id="PS50057">
    <property type="entry name" value="FERM_3"/>
    <property type="match status" value="1"/>
</dbReference>
<dbReference type="SMART" id="SM00326">
    <property type="entry name" value="SH3"/>
    <property type="match status" value="1"/>
</dbReference>
<evidence type="ECO:0000259" key="6">
    <source>
        <dbReference type="PROSITE" id="PS50057"/>
    </source>
</evidence>
<feature type="domain" description="FERM" evidence="6">
    <location>
        <begin position="477"/>
        <end position="553"/>
    </location>
</feature>
<evidence type="ECO:0000313" key="9">
    <source>
        <dbReference type="RefSeq" id="XP_014675504.1"/>
    </source>
</evidence>
<organism evidence="8 9">
    <name type="scientific">Priapulus caudatus</name>
    <name type="common">Priapulid worm</name>
    <dbReference type="NCBI Taxonomy" id="37621"/>
    <lineage>
        <taxon>Eukaryota</taxon>
        <taxon>Metazoa</taxon>
        <taxon>Ecdysozoa</taxon>
        <taxon>Scalidophora</taxon>
        <taxon>Priapulida</taxon>
        <taxon>Priapulimorpha</taxon>
        <taxon>Priapulimorphida</taxon>
        <taxon>Priapulidae</taxon>
        <taxon>Priapulus</taxon>
    </lineage>
</organism>
<dbReference type="InterPro" id="IPR000857">
    <property type="entry name" value="MyTH4_dom"/>
</dbReference>
<dbReference type="SUPFAM" id="SSF50044">
    <property type="entry name" value="SH3-domain"/>
    <property type="match status" value="1"/>
</dbReference>
<dbReference type="PROSITE" id="PS51016">
    <property type="entry name" value="MYTH4"/>
    <property type="match status" value="1"/>
</dbReference>
<protein>
    <submittedName>
        <fullName evidence="9">Unconventional myosin-XV-like</fullName>
    </submittedName>
</protein>
<dbReference type="PANTHER" id="PTHR22692:SF26">
    <property type="entry name" value="SH3 DOMAIN-CONTAINING PROTEIN"/>
    <property type="match status" value="1"/>
</dbReference>
<evidence type="ECO:0000313" key="8">
    <source>
        <dbReference type="Proteomes" id="UP000695022"/>
    </source>
</evidence>
<sequence>MRRERDHLGDQLVVLQTIPFAEVMDVSVPRHSTLMVMLNNREKQFYYSHRAVQIKTMIDEYCSEAEKSEKYVRAIVDYSTSEPTLLSFRKGDVIRVTQEKNQYLDRGWLYGNVDGRYGMFPMEYVEPLRRNDGYHEDARLERMVEVNQNGRLPQQHARHERLESRHDNIVESKQVLQSRQQQQQQQTNNQHLTKYREDHQQRGQWQDVNKSQYAREHAIMLQQQQQQQVGWQSHEFPDETDFDITALSDGKFSMMEFAILNFRQSLEKYAVLQSQQGNIKDSIKIIESLKDGKQWNWQEQADMVKYTNSPIQNSLLFFEDAELSALSVKTFRDIMAVPWATYPLGKDRRTSTGVHIRASSAGIAMASLHRRQSFFLSNSSAAEPTAKSCKRVRLLCPSRWRLLRSSLLAAYFSNARTRLKARYAIKYLQTAAFDSRRPYHGTASNTLNNLRKTFRYGGRKNVPSADEVINVTLGRNAKRQIYIIPGGTEKIVNIKSSTVVDEVIEDICETMNLTRSPLADEFSLYYVLPAGMCKLPGSSRHWFPAAIARTLCY</sequence>
<feature type="region of interest" description="Disordered" evidence="4">
    <location>
        <begin position="173"/>
        <end position="204"/>
    </location>
</feature>
<evidence type="ECO:0000259" key="7">
    <source>
        <dbReference type="PROSITE" id="PS51016"/>
    </source>
</evidence>
<evidence type="ECO:0000256" key="1">
    <source>
        <dbReference type="ARBA" id="ARBA00008314"/>
    </source>
</evidence>
<comment type="similarity">
    <text evidence="1">Belongs to the TRAFAC class myosin-kinesin ATPase superfamily. Myosin family.</text>
</comment>
<feature type="compositionally biased region" description="Low complexity" evidence="4">
    <location>
        <begin position="174"/>
        <end position="190"/>
    </location>
</feature>
<evidence type="ECO:0000259" key="5">
    <source>
        <dbReference type="PROSITE" id="PS50002"/>
    </source>
</evidence>
<dbReference type="InterPro" id="IPR000299">
    <property type="entry name" value="FERM_domain"/>
</dbReference>
<accession>A0ABM1ETI3</accession>